<dbReference type="SUPFAM" id="SSF53933">
    <property type="entry name" value="Microbial ribonucleases"/>
    <property type="match status" value="1"/>
</dbReference>
<keyword evidence="1" id="KW-0540">Nuclease</keyword>
<evidence type="ECO:0000313" key="4">
    <source>
        <dbReference type="EMBL" id="SEO94360.1"/>
    </source>
</evidence>
<accession>A0A1H8TTK2</accession>
<feature type="non-terminal residue" evidence="4">
    <location>
        <position position="1"/>
    </location>
</feature>
<feature type="region of interest" description="Disordered" evidence="3">
    <location>
        <begin position="235"/>
        <end position="274"/>
    </location>
</feature>
<dbReference type="InterPro" id="IPR000026">
    <property type="entry name" value="N1-like"/>
</dbReference>
<reference evidence="4 5" key="1">
    <citation type="submission" date="2016-10" db="EMBL/GenBank/DDBJ databases">
        <authorList>
            <person name="de Groot N.N."/>
        </authorList>
    </citation>
    <scope>NUCLEOTIDE SEQUENCE [LARGE SCALE GENOMIC DNA]</scope>
    <source>
        <strain evidence="4 5">CGMCC 1.10434</strain>
    </source>
</reference>
<dbReference type="GO" id="GO:0004521">
    <property type="term" value="F:RNA endonuclease activity"/>
    <property type="evidence" value="ECO:0007669"/>
    <property type="project" value="InterPro"/>
</dbReference>
<dbReference type="Proteomes" id="UP000199300">
    <property type="component" value="Unassembled WGS sequence"/>
</dbReference>
<protein>
    <submittedName>
        <fullName evidence="4">Ribonuclease</fullName>
    </submittedName>
</protein>
<dbReference type="STRING" id="872970.SAMN04488134_1201"/>
<keyword evidence="2" id="KW-0378">Hydrolase</keyword>
<evidence type="ECO:0000313" key="5">
    <source>
        <dbReference type="Proteomes" id="UP000199300"/>
    </source>
</evidence>
<dbReference type="RefSeq" id="WP_218144110.1">
    <property type="nucleotide sequence ID" value="NZ_FODJ01000020.1"/>
</dbReference>
<dbReference type="InterPro" id="IPR016191">
    <property type="entry name" value="Ribonuclease/ribotoxin"/>
</dbReference>
<gene>
    <name evidence="4" type="ORF">SAMN04488134_1201</name>
</gene>
<dbReference type="Gene3D" id="3.10.450.30">
    <property type="entry name" value="Microbial ribonucleases"/>
    <property type="match status" value="1"/>
</dbReference>
<dbReference type="GO" id="GO:0016787">
    <property type="term" value="F:hydrolase activity"/>
    <property type="evidence" value="ECO:0007669"/>
    <property type="project" value="UniProtKB-KW"/>
</dbReference>
<evidence type="ECO:0000256" key="1">
    <source>
        <dbReference type="ARBA" id="ARBA00022722"/>
    </source>
</evidence>
<organism evidence="4 5">
    <name type="scientific">Amphibacillus marinus</name>
    <dbReference type="NCBI Taxonomy" id="872970"/>
    <lineage>
        <taxon>Bacteria</taxon>
        <taxon>Bacillati</taxon>
        <taxon>Bacillota</taxon>
        <taxon>Bacilli</taxon>
        <taxon>Bacillales</taxon>
        <taxon>Bacillaceae</taxon>
        <taxon>Amphibacillus</taxon>
    </lineage>
</organism>
<dbReference type="EMBL" id="FODJ01000020">
    <property type="protein sequence ID" value="SEO94360.1"/>
    <property type="molecule type" value="Genomic_DNA"/>
</dbReference>
<proteinExistence type="predicted"/>
<sequence length="318" mass="34999">QLIETYVSQELWGDFVDILKAAAPSYIALGVSIWEGAQTRQDEKFESVGGFLNWVTFGIPKRRFYDNPKAVLEQVQAYYTAMKETPNVYTISNFATLGLPDLVVGAFNPETSLSAEHMMNSLYVLMLMSGMASTAKSMIARLKPVKALTKPVPINKAQTGKTNVGQGDAGKGGLAKIRERVQRNVADSKVARGKSNFDGYVKKEKAVLSGKKVSGAIPKKNISSLPNNVKHSYKNYKKNNWGGNVKGQTPGTKAGGSYKNREGKLPGVENSGKSITYNEYDVNNKLPNANRDSERFIKGSDGSLYYTNDHYKTFIKIE</sequence>
<evidence type="ECO:0000256" key="2">
    <source>
        <dbReference type="ARBA" id="ARBA00022801"/>
    </source>
</evidence>
<keyword evidence="5" id="KW-1185">Reference proteome</keyword>
<name>A0A1H8TTK2_9BACI</name>
<dbReference type="AlphaFoldDB" id="A0A1H8TTK2"/>
<evidence type="ECO:0000256" key="3">
    <source>
        <dbReference type="SAM" id="MobiDB-lite"/>
    </source>
</evidence>
<dbReference type="GO" id="GO:0003723">
    <property type="term" value="F:RNA binding"/>
    <property type="evidence" value="ECO:0007669"/>
    <property type="project" value="InterPro"/>
</dbReference>
<dbReference type="Pfam" id="PF00545">
    <property type="entry name" value="Ribonuclease"/>
    <property type="match status" value="1"/>
</dbReference>
<feature type="compositionally biased region" description="Low complexity" evidence="3">
    <location>
        <begin position="238"/>
        <end position="247"/>
    </location>
</feature>